<dbReference type="InterPro" id="IPR046347">
    <property type="entry name" value="bZIP_sf"/>
</dbReference>
<reference evidence="4" key="1">
    <citation type="submission" date="2017-03" db="EMBL/GenBank/DDBJ databases">
        <title>Phytopthora megakarya and P. palmivora, two closely related causual agents of cacao black pod achieved similar genome size and gene model numbers by different mechanisms.</title>
        <authorList>
            <person name="Ali S."/>
            <person name="Shao J."/>
            <person name="Larry D.J."/>
            <person name="Kronmiller B."/>
            <person name="Shen D."/>
            <person name="Strem M.D."/>
            <person name="Melnick R.L."/>
            <person name="Guiltinan M.J."/>
            <person name="Tyler B.M."/>
            <person name="Meinhardt L.W."/>
            <person name="Bailey B.A."/>
        </authorList>
    </citation>
    <scope>NUCLEOTIDE SEQUENCE [LARGE SCALE GENOMIC DNA]</scope>
    <source>
        <strain evidence="4">zdho120</strain>
    </source>
</reference>
<evidence type="ECO:0000256" key="2">
    <source>
        <dbReference type="SAM" id="MobiDB-lite"/>
    </source>
</evidence>
<accession>A0A225W6U0</accession>
<dbReference type="AlphaFoldDB" id="A0A225W6U0"/>
<dbReference type="Proteomes" id="UP000198211">
    <property type="component" value="Unassembled WGS sequence"/>
</dbReference>
<dbReference type="CDD" id="cd14686">
    <property type="entry name" value="bZIP"/>
    <property type="match status" value="1"/>
</dbReference>
<evidence type="ECO:0000313" key="3">
    <source>
        <dbReference type="EMBL" id="OWZ13315.1"/>
    </source>
</evidence>
<proteinExistence type="predicted"/>
<keyword evidence="1" id="KW-0175">Coiled coil</keyword>
<dbReference type="GO" id="GO:0003700">
    <property type="term" value="F:DNA-binding transcription factor activity"/>
    <property type="evidence" value="ECO:0007669"/>
    <property type="project" value="InterPro"/>
</dbReference>
<gene>
    <name evidence="3" type="ORF">PHMEG_00013381</name>
</gene>
<name>A0A225W6U0_9STRA</name>
<evidence type="ECO:0008006" key="5">
    <source>
        <dbReference type="Google" id="ProtNLM"/>
    </source>
</evidence>
<comment type="caution">
    <text evidence="3">The sequence shown here is derived from an EMBL/GenBank/DDBJ whole genome shotgun (WGS) entry which is preliminary data.</text>
</comment>
<feature type="coiled-coil region" evidence="1">
    <location>
        <begin position="39"/>
        <end position="66"/>
    </location>
</feature>
<organism evidence="3 4">
    <name type="scientific">Phytophthora megakarya</name>
    <dbReference type="NCBI Taxonomy" id="4795"/>
    <lineage>
        <taxon>Eukaryota</taxon>
        <taxon>Sar</taxon>
        <taxon>Stramenopiles</taxon>
        <taxon>Oomycota</taxon>
        <taxon>Peronosporomycetes</taxon>
        <taxon>Peronosporales</taxon>
        <taxon>Peronosporaceae</taxon>
        <taxon>Phytophthora</taxon>
    </lineage>
</organism>
<protein>
    <recommendedName>
        <fullName evidence="5">Bzip transcription factor</fullName>
    </recommendedName>
</protein>
<dbReference type="SUPFAM" id="SSF57959">
    <property type="entry name" value="Leucine zipper domain"/>
    <property type="match status" value="1"/>
</dbReference>
<evidence type="ECO:0000256" key="1">
    <source>
        <dbReference type="SAM" id="Coils"/>
    </source>
</evidence>
<keyword evidence="4" id="KW-1185">Reference proteome</keyword>
<feature type="compositionally biased region" description="Basic residues" evidence="2">
    <location>
        <begin position="25"/>
        <end position="36"/>
    </location>
</feature>
<evidence type="ECO:0000313" key="4">
    <source>
        <dbReference type="Proteomes" id="UP000198211"/>
    </source>
</evidence>
<feature type="region of interest" description="Disordered" evidence="2">
    <location>
        <begin position="13"/>
        <end position="39"/>
    </location>
</feature>
<sequence length="260" mass="30246">MVELCTRPGKKLSQNMLEGLQNGEHKRRERNRRKQQRYRDQQNCYLAELETEVNQLRNEIQRLQLGRECGISRVSSQSNVKNMRDMVTKYFRLFRNGMQLSNPANNDTFTTQREFLYSVMAPDVIFNGGHGVAMLLNRWLYTTFHHQDLDIELVRLKDYTEGLMVAEFIWQSTISEKVLHDIFSHASDDTKNKKLALAVKTLDTRFSASGFVHIFWDETKMQITGLEYTVDTIVPLQILLGALPDIPYVINSGVFSFWGQ</sequence>
<dbReference type="EMBL" id="NBNE01001613">
    <property type="protein sequence ID" value="OWZ13315.1"/>
    <property type="molecule type" value="Genomic_DNA"/>
</dbReference>